<dbReference type="GO" id="GO:0060628">
    <property type="term" value="P:regulation of ER to Golgi vesicle-mediated transport"/>
    <property type="evidence" value="ECO:0007669"/>
    <property type="project" value="TreeGrafter"/>
</dbReference>
<dbReference type="GO" id="GO:0070939">
    <property type="term" value="C:Dsl1/NZR complex"/>
    <property type="evidence" value="ECO:0007669"/>
    <property type="project" value="InterPro"/>
</dbReference>
<evidence type="ECO:0000313" key="4">
    <source>
        <dbReference type="Proteomes" id="UP000241890"/>
    </source>
</evidence>
<organism evidence="3 4">
    <name type="scientific">Hondaea fermentalgiana</name>
    <dbReference type="NCBI Taxonomy" id="2315210"/>
    <lineage>
        <taxon>Eukaryota</taxon>
        <taxon>Sar</taxon>
        <taxon>Stramenopiles</taxon>
        <taxon>Bigyra</taxon>
        <taxon>Labyrinthulomycetes</taxon>
        <taxon>Thraustochytrida</taxon>
        <taxon>Thraustochytriidae</taxon>
        <taxon>Hondaea</taxon>
    </lineage>
</organism>
<evidence type="ECO:0000256" key="2">
    <source>
        <dbReference type="SAM" id="MobiDB-lite"/>
    </source>
</evidence>
<keyword evidence="1" id="KW-0175">Coiled coil</keyword>
<dbReference type="InParanoid" id="A0A2R5G6G1"/>
<dbReference type="InterPro" id="IPR042042">
    <property type="entry name" value="Tip20p_domB"/>
</dbReference>
<feature type="region of interest" description="Disordered" evidence="2">
    <location>
        <begin position="598"/>
        <end position="632"/>
    </location>
</feature>
<dbReference type="InterPro" id="IPR007528">
    <property type="entry name" value="RINT1_Tip20"/>
</dbReference>
<dbReference type="PANTHER" id="PTHR13520">
    <property type="entry name" value="RAD50-INTERACTING PROTEIN 1 RINT-1"/>
    <property type="match status" value="1"/>
</dbReference>
<accession>A0A2R5G6G1</accession>
<name>A0A2R5G6G1_9STRA</name>
<feature type="coiled-coil region" evidence="1">
    <location>
        <begin position="45"/>
        <end position="108"/>
    </location>
</feature>
<dbReference type="Gene3D" id="1.20.58.1420">
    <property type="entry name" value="Dsl1p vesicle tethering complex, Tip20p subunit, domain B"/>
    <property type="match status" value="1"/>
</dbReference>
<dbReference type="Proteomes" id="UP000241890">
    <property type="component" value="Unassembled WGS sequence"/>
</dbReference>
<dbReference type="GO" id="GO:0006890">
    <property type="term" value="P:retrograde vesicle-mediated transport, Golgi to endoplasmic reticulum"/>
    <property type="evidence" value="ECO:0007669"/>
    <property type="project" value="InterPro"/>
</dbReference>
<dbReference type="GO" id="GO:0006888">
    <property type="term" value="P:endoplasmic reticulum to Golgi vesicle-mediated transport"/>
    <property type="evidence" value="ECO:0007669"/>
    <property type="project" value="InterPro"/>
</dbReference>
<dbReference type="AlphaFoldDB" id="A0A2R5G6G1"/>
<dbReference type="EMBL" id="BEYU01000016">
    <property type="protein sequence ID" value="GBG25909.1"/>
    <property type="molecule type" value="Genomic_DNA"/>
</dbReference>
<protein>
    <submittedName>
        <fullName evidence="3">RAD50-interacting protein 1</fullName>
    </submittedName>
</protein>
<dbReference type="OrthoDB" id="2189254at2759"/>
<gene>
    <name evidence="3" type="ORF">FCC1311_021282</name>
</gene>
<comment type="caution">
    <text evidence="3">The sequence shown here is derived from an EMBL/GenBank/DDBJ whole genome shotgun (WGS) entry which is preliminary data.</text>
</comment>
<proteinExistence type="predicted"/>
<evidence type="ECO:0000313" key="3">
    <source>
        <dbReference type="EMBL" id="GBG25909.1"/>
    </source>
</evidence>
<keyword evidence="4" id="KW-1185">Reference proteome</keyword>
<evidence type="ECO:0000256" key="1">
    <source>
        <dbReference type="SAM" id="Coils"/>
    </source>
</evidence>
<sequence length="832" mass="91612">MAALDEALLGLRAQDEGVGVGLEASEQDDEALADVLASALAEGRLEGLRAELAAERAALEEALERRASSHETRTQEALQRSRATVRKLEGVEIDADALMKRAAQESERVRPLSQQVDASLTELAALANARAYAQSMIALKRLDASEEPSEDEIAIACDALSAYRGFLSHLRQGDLHIAKQFTSSIERAIRARRAALRATIQNSLDDLRWPVTASNEELRVSPTTLATMQSALASLVRLQLLHLKQTRMQAVSISGEFETEIWAVRALARPILQRFAYHFSGPRSTNRIDKPDWYHHFILDAVKDHAGFLADTVQPAVEQCMAPETFVDVIVHFVRCLVVSGLHRHYEAIWPFVEQSNALICGTLDESIALTEQLTALFGYQVGSSWPAPTSFFAATETRFIKWMSADLEFGRRKLEALLRADTAWNTVLDTIAQTEGKSSDLASSSFRGAGEPSWLPECAGFVVTLIDSVGGRADALHDMHARVLYLRMTQLPLLEDFAVELERRAAAVELHEEPSQTSLILWCRVLNAGVHVRQSLSAWEDLPRYAETTSFRANLGALTESMDTNLAEEMLRDTAKGKTNALRGLMRGILGRVRRPLQQKGAARPAGSMTNGSYGSSVGGDELVDEEGNPASGGIFRMQRDRLGGLVEAQVARFADILVRRFSDAARPYFRSCREGAMNRAESPLPHPGLADALAIVSDQLLRTLSELVASAHQQIVRRVANGIGAAFQHELLDVSRFSPAGATALERDARAVFDTFARFARRPDNRYFRSFKERVHVLSLPAHALKSLRQALRSFANEPREAARLLEEGHGLASLSVSDVEFLAAVRTDL</sequence>
<reference evidence="3 4" key="1">
    <citation type="submission" date="2017-12" db="EMBL/GenBank/DDBJ databases">
        <title>Sequencing, de novo assembly and annotation of complete genome of a new Thraustochytrid species, strain FCC1311.</title>
        <authorList>
            <person name="Sedici K."/>
            <person name="Godart F."/>
            <person name="Aiese Cigliano R."/>
            <person name="Sanseverino W."/>
            <person name="Barakat M."/>
            <person name="Ortet P."/>
            <person name="Marechal E."/>
            <person name="Cagnac O."/>
            <person name="Amato A."/>
        </authorList>
    </citation>
    <scope>NUCLEOTIDE SEQUENCE [LARGE SCALE GENOMIC DNA]</scope>
</reference>
<dbReference type="PANTHER" id="PTHR13520:SF0">
    <property type="entry name" value="RAD50-INTERACTING PROTEIN 1"/>
    <property type="match status" value="1"/>
</dbReference>
<dbReference type="Pfam" id="PF04437">
    <property type="entry name" value="RINT1_TIP1"/>
    <property type="match status" value="1"/>
</dbReference>
<dbReference type="PROSITE" id="PS51386">
    <property type="entry name" value="RINT1_TIP20"/>
    <property type="match status" value="1"/>
</dbReference>